<dbReference type="GO" id="GO:0008616">
    <property type="term" value="P:tRNA queuosine(34) biosynthetic process"/>
    <property type="evidence" value="ECO:0007669"/>
    <property type="project" value="UniProtKB-UniRule"/>
</dbReference>
<comment type="catalytic activity">
    <reaction evidence="16 17">
        <text>epoxyqueuosine(34) in tRNA + AH2 = queuosine(34) in tRNA + A + H2O</text>
        <dbReference type="Rhea" id="RHEA:32159"/>
        <dbReference type="Rhea" id="RHEA-COMP:18571"/>
        <dbReference type="Rhea" id="RHEA-COMP:18582"/>
        <dbReference type="ChEBI" id="CHEBI:13193"/>
        <dbReference type="ChEBI" id="CHEBI:15377"/>
        <dbReference type="ChEBI" id="CHEBI:17499"/>
        <dbReference type="ChEBI" id="CHEBI:194431"/>
        <dbReference type="ChEBI" id="CHEBI:194443"/>
        <dbReference type="EC" id="1.17.99.6"/>
    </reaction>
</comment>
<dbReference type="Proteomes" id="UP000249377">
    <property type="component" value="Unassembled WGS sequence"/>
</dbReference>
<keyword evidence="6 17" id="KW-0004">4Fe-4S</keyword>
<evidence type="ECO:0000256" key="6">
    <source>
        <dbReference type="ARBA" id="ARBA00022485"/>
    </source>
</evidence>
<protein>
    <recommendedName>
        <fullName evidence="5 17">Epoxyqueuosine reductase QueH</fullName>
        <ecNumber evidence="4 17">1.17.99.6</ecNumber>
    </recommendedName>
    <alternativeName>
        <fullName evidence="15 17">Queuosine biosynthesis protein QueH</fullName>
    </alternativeName>
</protein>
<accession>A0A328UBG2</accession>
<evidence type="ECO:0000256" key="1">
    <source>
        <dbReference type="ARBA" id="ARBA00002268"/>
    </source>
</evidence>
<evidence type="ECO:0000256" key="11">
    <source>
        <dbReference type="ARBA" id="ARBA00023004"/>
    </source>
</evidence>
<keyword evidence="11 17" id="KW-0408">Iron</keyword>
<dbReference type="EMBL" id="QLYR01000004">
    <property type="protein sequence ID" value="RAQ28689.1"/>
    <property type="molecule type" value="Genomic_DNA"/>
</dbReference>
<dbReference type="Pfam" id="PF02677">
    <property type="entry name" value="QueH"/>
    <property type="match status" value="1"/>
</dbReference>
<comment type="function">
    <text evidence="1 17">Catalyzes the conversion of epoxyqueuosine (oQ) to queuosine (Q), which is a hypermodified base found in the wobble positions of tRNA(Asp), tRNA(Asn), tRNA(His) and tRNA(Tyr).</text>
</comment>
<keyword evidence="8 17" id="KW-0479">Metal-binding</keyword>
<name>A0A328UBG2_9FIRM</name>
<evidence type="ECO:0000256" key="16">
    <source>
        <dbReference type="ARBA" id="ARBA00047415"/>
    </source>
</evidence>
<feature type="binding site" evidence="17">
    <location>
        <position position="35"/>
    </location>
    <ligand>
        <name>[4Fe-4S] cluster</name>
        <dbReference type="ChEBI" id="CHEBI:49883"/>
    </ligand>
</feature>
<evidence type="ECO:0000256" key="5">
    <source>
        <dbReference type="ARBA" id="ARBA00016895"/>
    </source>
</evidence>
<evidence type="ECO:0000256" key="17">
    <source>
        <dbReference type="HAMAP-Rule" id="MF_02089"/>
    </source>
</evidence>
<dbReference type="GO" id="GO:0052693">
    <property type="term" value="F:epoxyqueuosine reductase activity"/>
    <property type="evidence" value="ECO:0007669"/>
    <property type="project" value="UniProtKB-UniRule"/>
</dbReference>
<dbReference type="PANTHER" id="PTHR36701:SF1">
    <property type="entry name" value="EPOXYQUEUOSINE REDUCTASE QUEH"/>
    <property type="match status" value="1"/>
</dbReference>
<evidence type="ECO:0000313" key="19">
    <source>
        <dbReference type="Proteomes" id="UP000249377"/>
    </source>
</evidence>
<evidence type="ECO:0000313" key="18">
    <source>
        <dbReference type="EMBL" id="RAQ28689.1"/>
    </source>
</evidence>
<evidence type="ECO:0000256" key="7">
    <source>
        <dbReference type="ARBA" id="ARBA00022694"/>
    </source>
</evidence>
<keyword evidence="7 17" id="KW-0819">tRNA processing</keyword>
<evidence type="ECO:0000256" key="14">
    <source>
        <dbReference type="ARBA" id="ARBA00023284"/>
    </source>
</evidence>
<dbReference type="GO" id="GO:0046872">
    <property type="term" value="F:metal ion binding"/>
    <property type="evidence" value="ECO:0007669"/>
    <property type="project" value="UniProtKB-KW"/>
</dbReference>
<organism evidence="18 19">
    <name type="scientific">Hydrogeniiclostridium mannosilyticum</name>
    <dbReference type="NCBI Taxonomy" id="2764322"/>
    <lineage>
        <taxon>Bacteria</taxon>
        <taxon>Bacillati</taxon>
        <taxon>Bacillota</taxon>
        <taxon>Clostridia</taxon>
        <taxon>Eubacteriales</taxon>
        <taxon>Acutalibacteraceae</taxon>
        <taxon>Hydrogeniiclostridium</taxon>
    </lineage>
</organism>
<dbReference type="RefSeq" id="WP_112332611.1">
    <property type="nucleotide sequence ID" value="NZ_QLYR01000004.1"/>
</dbReference>
<keyword evidence="9 17" id="KW-0671">Queuosine biosynthesis</keyword>
<feature type="binding site" evidence="17">
    <location>
        <position position="36"/>
    </location>
    <ligand>
        <name>[4Fe-4S] cluster</name>
        <dbReference type="ChEBI" id="CHEBI:49883"/>
    </ligand>
</feature>
<evidence type="ECO:0000256" key="15">
    <source>
        <dbReference type="ARBA" id="ARBA00031446"/>
    </source>
</evidence>
<reference evidence="18 19" key="1">
    <citation type="submission" date="2018-06" db="EMBL/GenBank/DDBJ databases">
        <title>Noncontiguous genome sequence of Ruminococcaceae bacterium ASD2818.</title>
        <authorList>
            <person name="Chaplin A.V."/>
            <person name="Sokolova S.R."/>
            <person name="Kochetkova T.O."/>
            <person name="Goltsov A.Y."/>
            <person name="Trofimov D.Y."/>
            <person name="Efimov B.A."/>
        </authorList>
    </citation>
    <scope>NUCLEOTIDE SEQUENCE [LARGE SCALE GENOMIC DNA]</scope>
    <source>
        <strain evidence="18 19">ASD2818</strain>
    </source>
</reference>
<keyword evidence="10 17" id="KW-0560">Oxidoreductase</keyword>
<keyword evidence="12 17" id="KW-0411">Iron-sulfur</keyword>
<keyword evidence="19" id="KW-1185">Reference proteome</keyword>
<evidence type="ECO:0000256" key="8">
    <source>
        <dbReference type="ARBA" id="ARBA00022723"/>
    </source>
</evidence>
<feature type="binding site" evidence="17">
    <location>
        <position position="120"/>
    </location>
    <ligand>
        <name>[4Fe-4S] cluster</name>
        <dbReference type="ChEBI" id="CHEBI:49883"/>
    </ligand>
</feature>
<feature type="binding site" evidence="17">
    <location>
        <position position="117"/>
    </location>
    <ligand>
        <name>[4Fe-4S] cluster</name>
        <dbReference type="ChEBI" id="CHEBI:49883"/>
    </ligand>
</feature>
<evidence type="ECO:0000256" key="13">
    <source>
        <dbReference type="ARBA" id="ARBA00023157"/>
    </source>
</evidence>
<evidence type="ECO:0000256" key="10">
    <source>
        <dbReference type="ARBA" id="ARBA00023002"/>
    </source>
</evidence>
<proteinExistence type="inferred from homology"/>
<keyword evidence="13 17" id="KW-1015">Disulfide bond</keyword>
<dbReference type="PANTHER" id="PTHR36701">
    <property type="entry name" value="EPOXYQUEUOSINE REDUCTASE QUEH"/>
    <property type="match status" value="1"/>
</dbReference>
<dbReference type="InterPro" id="IPR003828">
    <property type="entry name" value="QueH"/>
</dbReference>
<dbReference type="AlphaFoldDB" id="A0A328UBG2"/>
<dbReference type="UniPathway" id="UPA00392"/>
<comment type="similarity">
    <text evidence="3 17">Belongs to the QueH family.</text>
</comment>
<evidence type="ECO:0000256" key="3">
    <source>
        <dbReference type="ARBA" id="ARBA00008207"/>
    </source>
</evidence>
<feature type="disulfide bond" description="Redox-active" evidence="17">
    <location>
        <begin position="199"/>
        <end position="201"/>
    </location>
</feature>
<gene>
    <name evidence="17" type="primary">queH</name>
    <name evidence="18" type="ORF">DPQ25_07795</name>
</gene>
<evidence type="ECO:0000256" key="2">
    <source>
        <dbReference type="ARBA" id="ARBA00004691"/>
    </source>
</evidence>
<evidence type="ECO:0000256" key="4">
    <source>
        <dbReference type="ARBA" id="ARBA00012622"/>
    </source>
</evidence>
<keyword evidence="14 17" id="KW-0676">Redox-active center</keyword>
<comment type="pathway">
    <text evidence="2 17">tRNA modification; tRNA-queuosine biosynthesis.</text>
</comment>
<dbReference type="HAMAP" id="MF_02089">
    <property type="entry name" value="QueH"/>
    <property type="match status" value="1"/>
</dbReference>
<dbReference type="GO" id="GO:0051539">
    <property type="term" value="F:4 iron, 4 sulfur cluster binding"/>
    <property type="evidence" value="ECO:0007669"/>
    <property type="project" value="UniProtKB-UniRule"/>
</dbReference>
<sequence>MDGQQGKINYQRELDHILSGFSREGRVPRLLLHACCAPCSSYVLEYLSAYFQITVFFYNPNIGPRAEYEKRAEEIGRLISCLPVENRARLELGAYEPERFLAAVRGLEQEPEGGRRCEACFRLRLEEAAMLAALGGYDYFCTTLTISPLKDAALLNRIGLELGRQYGVAYLPSDFKKREGYKRSIQLSQAYGLYRQDYCGCIFSKAERDRSRAGAGAPIK</sequence>
<evidence type="ECO:0000256" key="9">
    <source>
        <dbReference type="ARBA" id="ARBA00022785"/>
    </source>
</evidence>
<comment type="caution">
    <text evidence="18">The sequence shown here is derived from an EMBL/GenBank/DDBJ whole genome shotgun (WGS) entry which is preliminary data.</text>
</comment>
<dbReference type="EC" id="1.17.99.6" evidence="4 17"/>
<evidence type="ECO:0000256" key="12">
    <source>
        <dbReference type="ARBA" id="ARBA00023014"/>
    </source>
</evidence>